<proteinExistence type="predicted"/>
<evidence type="ECO:0000256" key="1">
    <source>
        <dbReference type="SAM" id="Phobius"/>
    </source>
</evidence>
<keyword evidence="1" id="KW-0812">Transmembrane</keyword>
<name>A6GEV8_9BACT</name>
<gene>
    <name evidence="2" type="ORF">PPSIR1_00215</name>
</gene>
<dbReference type="STRING" id="391625.PPSIR1_00215"/>
<protein>
    <recommendedName>
        <fullName evidence="4">PRS2 protein</fullName>
    </recommendedName>
</protein>
<feature type="transmembrane region" description="Helical" evidence="1">
    <location>
        <begin position="97"/>
        <end position="115"/>
    </location>
</feature>
<feature type="transmembrane region" description="Helical" evidence="1">
    <location>
        <begin position="23"/>
        <end position="44"/>
    </location>
</feature>
<dbReference type="Pfam" id="PF06127">
    <property type="entry name" value="Mpo1-like"/>
    <property type="match status" value="1"/>
</dbReference>
<dbReference type="OrthoDB" id="5515308at2"/>
<organism evidence="2 3">
    <name type="scientific">Plesiocystis pacifica SIR-1</name>
    <dbReference type="NCBI Taxonomy" id="391625"/>
    <lineage>
        <taxon>Bacteria</taxon>
        <taxon>Pseudomonadati</taxon>
        <taxon>Myxococcota</taxon>
        <taxon>Polyangia</taxon>
        <taxon>Nannocystales</taxon>
        <taxon>Nannocystaceae</taxon>
        <taxon>Plesiocystis</taxon>
    </lineage>
</organism>
<dbReference type="GO" id="GO:0046521">
    <property type="term" value="P:sphingoid catabolic process"/>
    <property type="evidence" value="ECO:0007669"/>
    <property type="project" value="TreeGrafter"/>
</dbReference>
<keyword evidence="1" id="KW-1133">Transmembrane helix</keyword>
<keyword evidence="3" id="KW-1185">Reference proteome</keyword>
<dbReference type="RefSeq" id="WP_006975248.1">
    <property type="nucleotide sequence ID" value="NZ_ABCS01000086.1"/>
</dbReference>
<accession>A6GEV8</accession>
<dbReference type="PANTHER" id="PTHR28026:SF9">
    <property type="entry name" value="2-HYDROXY-PALMITIC ACID DIOXYGENASE MPO1"/>
    <property type="match status" value="1"/>
</dbReference>
<dbReference type="eggNOG" id="COG4539">
    <property type="taxonomic scope" value="Bacteria"/>
</dbReference>
<comment type="caution">
    <text evidence="2">The sequence shown here is derived from an EMBL/GenBank/DDBJ whole genome shotgun (WGS) entry which is preliminary data.</text>
</comment>
<dbReference type="AlphaFoldDB" id="A6GEV8"/>
<evidence type="ECO:0000313" key="3">
    <source>
        <dbReference type="Proteomes" id="UP000005801"/>
    </source>
</evidence>
<reference evidence="2 3" key="1">
    <citation type="submission" date="2007-06" db="EMBL/GenBank/DDBJ databases">
        <authorList>
            <person name="Shimkets L."/>
            <person name="Ferriera S."/>
            <person name="Johnson J."/>
            <person name="Kravitz S."/>
            <person name="Beeson K."/>
            <person name="Sutton G."/>
            <person name="Rogers Y.-H."/>
            <person name="Friedman R."/>
            <person name="Frazier M."/>
            <person name="Venter J.C."/>
        </authorList>
    </citation>
    <scope>NUCLEOTIDE SEQUENCE [LARGE SCALE GENOMIC DNA]</scope>
    <source>
        <strain evidence="2 3">SIR-1</strain>
    </source>
</reference>
<evidence type="ECO:0008006" key="4">
    <source>
        <dbReference type="Google" id="ProtNLM"/>
    </source>
</evidence>
<dbReference type="PANTHER" id="PTHR28026">
    <property type="entry name" value="DUF962 DOMAIN PROTEIN (AFU_ORTHOLOGUE AFUA_8G05310)"/>
    <property type="match status" value="1"/>
</dbReference>
<keyword evidence="1" id="KW-0472">Membrane</keyword>
<dbReference type="Proteomes" id="UP000005801">
    <property type="component" value="Unassembled WGS sequence"/>
</dbReference>
<dbReference type="GO" id="GO:0016020">
    <property type="term" value="C:membrane"/>
    <property type="evidence" value="ECO:0007669"/>
    <property type="project" value="GOC"/>
</dbReference>
<dbReference type="InterPro" id="IPR009305">
    <property type="entry name" value="Mpo1-like"/>
</dbReference>
<sequence length="151" mass="16742">MKTTQEWLDAYGASHQNPTNKTIHWICIPLIMISLLGLLASIPSPFESPWLSWPMVLLVFAVVYYAMLSRPLAVGMVVVSVVMLAAVHALAILPVPLWLSSAAIFVGAWIVQFIGHKIEGAKPSFLEDLQFLLIGPMWLLAHLYERAGISY</sequence>
<evidence type="ECO:0000313" key="2">
    <source>
        <dbReference type="EMBL" id="EDM75620.1"/>
    </source>
</evidence>
<dbReference type="EMBL" id="ABCS01000086">
    <property type="protein sequence ID" value="EDM75620.1"/>
    <property type="molecule type" value="Genomic_DNA"/>
</dbReference>